<name>A0ABR9WQ91_9FLAO</name>
<feature type="domain" description="Cleaved adhesin" evidence="11">
    <location>
        <begin position="517"/>
        <end position="676"/>
    </location>
</feature>
<protein>
    <submittedName>
        <fullName evidence="13">T9SS type A sorting domain-containing protein</fullName>
    </submittedName>
</protein>
<evidence type="ECO:0000259" key="12">
    <source>
        <dbReference type="Pfam" id="PF18962"/>
    </source>
</evidence>
<feature type="domain" description="Secretion system C-terminal sorting" evidence="12">
    <location>
        <begin position="856"/>
        <end position="930"/>
    </location>
</feature>
<dbReference type="InterPro" id="IPR038081">
    <property type="entry name" value="CalX-like_sf"/>
</dbReference>
<keyword evidence="3" id="KW-0479">Metal-binding</keyword>
<dbReference type="Pfam" id="PF18962">
    <property type="entry name" value="Por_Secre_tail"/>
    <property type="match status" value="1"/>
</dbReference>
<dbReference type="PANTHER" id="PTHR47466:SF1">
    <property type="entry name" value="METALLOPROTEASE MEP1 (AFU_ORTHOLOGUE AFUA_1G07730)-RELATED"/>
    <property type="match status" value="1"/>
</dbReference>
<comment type="caution">
    <text evidence="13">The sequence shown here is derived from an EMBL/GenBank/DDBJ whole genome shotgun (WGS) entry which is preliminary data.</text>
</comment>
<dbReference type="Proteomes" id="UP000656274">
    <property type="component" value="Unassembled WGS sequence"/>
</dbReference>
<evidence type="ECO:0000256" key="9">
    <source>
        <dbReference type="SAM" id="SignalP"/>
    </source>
</evidence>
<evidence type="ECO:0000256" key="8">
    <source>
        <dbReference type="ARBA" id="ARBA00023157"/>
    </source>
</evidence>
<sequence length="931" mass="99155">MKRNLLLSVFLFSGFFSFAQELKTKNLVRTDETFANGISQARTFGPNGIVRCASTEYLKSKQNKGLAVSNEAFEEWLAPKLKEIKKKRSEGRLPAVIRIPVVVHIIHNGDALGTGENIADGQVLSQITVFNQDFRKLAGTPGDGSGVDTTIEFCLAVVDPNGNPTNGIDRVSRALASYAEADVEAAKAATIWDPTKYLNMWTFRFGGDLAGVLGYAQFPSGSGLAGMPTEDCIAGEASTDGVVCSFDTWGSRNIFPAGSYGGTSYDKGRTMTHEVGHMLGLRHIWGDDGCPSGTTNVATNEDFCADTPASAAANFGCPTGTDSCPTIPGEDQIENYMDYTDDACMNMFTQDQKDRMLAVLMNSPRRDDLLVSTVCNTPQATIQFKRLVCESRVQNSDKTEGNGCSFTDYTIPLNINKAPTANAVVTFTVDAASTANANDFAIMTPTVTFNSGSTADQNLVVRVYNDAYIESVENIVINFTVNANGGDAVANAEGNKLTFSILNDDVAPSSTVVNTLINEDFEDSTGWTLLDADADRWGIVNGAAGVGTAPNLIVGRCAYSEKSRSFLGGTGNATPNNYFISPQVTIPTGAVSVNLSYIMAGYGATAGNYTVYFTTNVSTEANITSGTVLQTATTIASGASVLRNHSLLALAGQTGYIVFRHSNLNTATGLLLLDSVLLTSTVNTNVQTTVNTATSGNNSLKGAGTATFYDSVAARNIMTGITVNSATDFGCTSVAVTRSGTGALQYGSVTGTTNYAMSKQFTITPTNVVTGNSTITFYFTEAEIAGWEAATSNTRSLLYVVRDGVTREIQPVTIGSFGATGVTLTATFTNGIQGVYSFAKQASLPTESFELTDINLYPNPNNGTFSVQFTPSSDKIGVTVFDMRGRVIYDRRYQNNGLFNETIQLDNVQSGVYLVKVQDGSRSLTKKIVVE</sequence>
<dbReference type="EMBL" id="JADFTZ010000001">
    <property type="protein sequence ID" value="MBE9575933.1"/>
    <property type="molecule type" value="Genomic_DNA"/>
</dbReference>
<dbReference type="Gene3D" id="3.40.390.10">
    <property type="entry name" value="Collagenase (Catalytic Domain)"/>
    <property type="match status" value="1"/>
</dbReference>
<dbReference type="NCBIfam" id="NF038128">
    <property type="entry name" value="choice_anch_J"/>
    <property type="match status" value="1"/>
</dbReference>
<dbReference type="RefSeq" id="WP_194093957.1">
    <property type="nucleotide sequence ID" value="NZ_JADFTZ010000001.1"/>
</dbReference>
<dbReference type="PANTHER" id="PTHR47466">
    <property type="match status" value="1"/>
</dbReference>
<evidence type="ECO:0000256" key="7">
    <source>
        <dbReference type="ARBA" id="ARBA00023049"/>
    </source>
</evidence>
<dbReference type="Gene3D" id="2.60.120.200">
    <property type="match status" value="1"/>
</dbReference>
<keyword evidence="4 9" id="KW-0732">Signal</keyword>
<evidence type="ECO:0000259" key="11">
    <source>
        <dbReference type="Pfam" id="PF07675"/>
    </source>
</evidence>
<feature type="signal peptide" evidence="9">
    <location>
        <begin position="1"/>
        <end position="19"/>
    </location>
</feature>
<dbReference type="SUPFAM" id="SSF55486">
    <property type="entry name" value="Metalloproteases ('zincins'), catalytic domain"/>
    <property type="match status" value="1"/>
</dbReference>
<evidence type="ECO:0000256" key="2">
    <source>
        <dbReference type="ARBA" id="ARBA00022670"/>
    </source>
</evidence>
<keyword evidence="2" id="KW-0645">Protease</keyword>
<reference evidence="13 14" key="1">
    <citation type="submission" date="2020-10" db="EMBL/GenBank/DDBJ databases">
        <title>The genome sequence of Flavobacterium aquaticum 1Y8A.</title>
        <authorList>
            <person name="Liu Y."/>
        </authorList>
    </citation>
    <scope>NUCLEOTIDE SEQUENCE [LARGE SCALE GENOMIC DNA]</scope>
    <source>
        <strain evidence="13 14">1Y8A</strain>
    </source>
</reference>
<comment type="similarity">
    <text evidence="1">Belongs to the peptidase M43B family.</text>
</comment>
<feature type="chain" id="PRO_5045992697" evidence="9">
    <location>
        <begin position="20"/>
        <end position="931"/>
    </location>
</feature>
<dbReference type="CDD" id="cd04275">
    <property type="entry name" value="ZnMc_pappalysin_like"/>
    <property type="match status" value="1"/>
</dbReference>
<accession>A0ABR9WQ91</accession>
<dbReference type="InterPro" id="IPR011628">
    <property type="entry name" value="Cleaved_adhesin"/>
</dbReference>
<feature type="domain" description="Peptidase M43 pregnancy-associated plasma-A" evidence="10">
    <location>
        <begin position="263"/>
        <end position="360"/>
    </location>
</feature>
<keyword evidence="6" id="KW-0862">Zinc</keyword>
<evidence type="ECO:0000256" key="4">
    <source>
        <dbReference type="ARBA" id="ARBA00022729"/>
    </source>
</evidence>
<dbReference type="InterPro" id="IPR026444">
    <property type="entry name" value="Secre_tail"/>
</dbReference>
<dbReference type="Pfam" id="PF05572">
    <property type="entry name" value="Peptidase_M43"/>
    <property type="match status" value="1"/>
</dbReference>
<evidence type="ECO:0000313" key="13">
    <source>
        <dbReference type="EMBL" id="MBE9575933.1"/>
    </source>
</evidence>
<gene>
    <name evidence="13" type="ORF">IM755_04345</name>
</gene>
<dbReference type="InterPro" id="IPR024079">
    <property type="entry name" value="MetalloPept_cat_dom_sf"/>
</dbReference>
<dbReference type="Gene3D" id="2.60.40.2030">
    <property type="match status" value="1"/>
</dbReference>
<keyword evidence="7" id="KW-0482">Metalloprotease</keyword>
<dbReference type="Pfam" id="PF07675">
    <property type="entry name" value="Cleaved_Adhesin"/>
    <property type="match status" value="1"/>
</dbReference>
<evidence type="ECO:0000256" key="1">
    <source>
        <dbReference type="ARBA" id="ARBA00008721"/>
    </source>
</evidence>
<evidence type="ECO:0000313" key="14">
    <source>
        <dbReference type="Proteomes" id="UP000656274"/>
    </source>
</evidence>
<dbReference type="NCBIfam" id="TIGR04183">
    <property type="entry name" value="Por_Secre_tail"/>
    <property type="match status" value="1"/>
</dbReference>
<evidence type="ECO:0000259" key="10">
    <source>
        <dbReference type="Pfam" id="PF05572"/>
    </source>
</evidence>
<dbReference type="SUPFAM" id="SSF141072">
    <property type="entry name" value="CalX-like"/>
    <property type="match status" value="1"/>
</dbReference>
<dbReference type="InterPro" id="IPR008754">
    <property type="entry name" value="Peptidase_M43"/>
</dbReference>
<proteinExistence type="inferred from homology"/>
<keyword evidence="5" id="KW-0378">Hydrolase</keyword>
<evidence type="ECO:0000256" key="3">
    <source>
        <dbReference type="ARBA" id="ARBA00022723"/>
    </source>
</evidence>
<evidence type="ECO:0000256" key="5">
    <source>
        <dbReference type="ARBA" id="ARBA00022801"/>
    </source>
</evidence>
<organism evidence="13 14">
    <name type="scientific">Flavobacterium proteolyticum</name>
    <dbReference type="NCBI Taxonomy" id="2911683"/>
    <lineage>
        <taxon>Bacteria</taxon>
        <taxon>Pseudomonadati</taxon>
        <taxon>Bacteroidota</taxon>
        <taxon>Flavobacteriia</taxon>
        <taxon>Flavobacteriales</taxon>
        <taxon>Flavobacteriaceae</taxon>
        <taxon>Flavobacterium</taxon>
    </lineage>
</organism>
<evidence type="ECO:0000256" key="6">
    <source>
        <dbReference type="ARBA" id="ARBA00022833"/>
    </source>
</evidence>
<keyword evidence="8" id="KW-1015">Disulfide bond</keyword>
<keyword evidence="14" id="KW-1185">Reference proteome</keyword>